<dbReference type="InterPro" id="IPR036942">
    <property type="entry name" value="Beta-barrel_TonB_sf"/>
</dbReference>
<evidence type="ECO:0000256" key="1">
    <source>
        <dbReference type="ARBA" id="ARBA00004571"/>
    </source>
</evidence>
<keyword evidence="6 7" id="KW-0998">Cell outer membrane</keyword>
<comment type="subcellular location">
    <subcellularLocation>
        <location evidence="1 7">Cell outer membrane</location>
        <topology evidence="1 7">Multi-pass membrane protein</topology>
    </subcellularLocation>
</comment>
<dbReference type="InterPro" id="IPR037066">
    <property type="entry name" value="Plug_dom_sf"/>
</dbReference>
<dbReference type="SUPFAM" id="SSF56935">
    <property type="entry name" value="Porins"/>
    <property type="match status" value="1"/>
</dbReference>
<evidence type="ECO:0000259" key="9">
    <source>
        <dbReference type="Pfam" id="PF07715"/>
    </source>
</evidence>
<evidence type="ECO:0000313" key="11">
    <source>
        <dbReference type="Proteomes" id="UP000278351"/>
    </source>
</evidence>
<organism evidence="10 11">
    <name type="scientific">Chitinophaga lutea</name>
    <dbReference type="NCBI Taxonomy" id="2488634"/>
    <lineage>
        <taxon>Bacteria</taxon>
        <taxon>Pseudomonadati</taxon>
        <taxon>Bacteroidota</taxon>
        <taxon>Chitinophagia</taxon>
        <taxon>Chitinophagales</taxon>
        <taxon>Chitinophagaceae</taxon>
        <taxon>Chitinophaga</taxon>
    </lineage>
</organism>
<evidence type="ECO:0000313" key="10">
    <source>
        <dbReference type="EMBL" id="RPE13141.1"/>
    </source>
</evidence>
<accession>A0A3N4Q6I1</accession>
<keyword evidence="3 7" id="KW-1134">Transmembrane beta strand</keyword>
<dbReference type="NCBIfam" id="TIGR04056">
    <property type="entry name" value="OMP_RagA_SusC"/>
    <property type="match status" value="1"/>
</dbReference>
<protein>
    <submittedName>
        <fullName evidence="10">SusC/RagA family TonB-linked outer membrane protein</fullName>
    </submittedName>
</protein>
<name>A0A3N4Q6I1_9BACT</name>
<dbReference type="Proteomes" id="UP000278351">
    <property type="component" value="Unassembled WGS sequence"/>
</dbReference>
<keyword evidence="4 7" id="KW-0812">Transmembrane</keyword>
<evidence type="ECO:0000256" key="7">
    <source>
        <dbReference type="PROSITE-ProRule" id="PRU01360"/>
    </source>
</evidence>
<dbReference type="InterPro" id="IPR008969">
    <property type="entry name" value="CarboxyPept-like_regulatory"/>
</dbReference>
<comment type="caution">
    <text evidence="10">The sequence shown here is derived from an EMBL/GenBank/DDBJ whole genome shotgun (WGS) entry which is preliminary data.</text>
</comment>
<keyword evidence="5 7" id="KW-0472">Membrane</keyword>
<dbReference type="Pfam" id="PF07715">
    <property type="entry name" value="Plug"/>
    <property type="match status" value="1"/>
</dbReference>
<proteinExistence type="inferred from homology"/>
<dbReference type="AlphaFoldDB" id="A0A3N4Q6I1"/>
<comment type="similarity">
    <text evidence="7">Belongs to the TonB-dependent receptor family.</text>
</comment>
<evidence type="ECO:0000256" key="6">
    <source>
        <dbReference type="ARBA" id="ARBA00023237"/>
    </source>
</evidence>
<evidence type="ECO:0000256" key="4">
    <source>
        <dbReference type="ARBA" id="ARBA00022692"/>
    </source>
</evidence>
<keyword evidence="11" id="KW-1185">Reference proteome</keyword>
<dbReference type="InterPro" id="IPR023996">
    <property type="entry name" value="TonB-dep_OMP_SusC/RagA"/>
</dbReference>
<gene>
    <name evidence="10" type="ORF">EGT74_06300</name>
</gene>
<evidence type="ECO:0000256" key="2">
    <source>
        <dbReference type="ARBA" id="ARBA00022448"/>
    </source>
</evidence>
<feature type="region of interest" description="Disordered" evidence="8">
    <location>
        <begin position="319"/>
        <end position="338"/>
    </location>
</feature>
<feature type="domain" description="TonB-dependent receptor plug" evidence="9">
    <location>
        <begin position="141"/>
        <end position="239"/>
    </location>
</feature>
<dbReference type="PROSITE" id="PS52016">
    <property type="entry name" value="TONB_DEPENDENT_REC_3"/>
    <property type="match status" value="1"/>
</dbReference>
<dbReference type="Pfam" id="PF13715">
    <property type="entry name" value="CarbopepD_reg_2"/>
    <property type="match status" value="1"/>
</dbReference>
<dbReference type="Gene3D" id="2.40.170.20">
    <property type="entry name" value="TonB-dependent receptor, beta-barrel domain"/>
    <property type="match status" value="1"/>
</dbReference>
<dbReference type="GO" id="GO:0009279">
    <property type="term" value="C:cell outer membrane"/>
    <property type="evidence" value="ECO:0007669"/>
    <property type="project" value="UniProtKB-SubCell"/>
</dbReference>
<dbReference type="Gene3D" id="2.60.40.1120">
    <property type="entry name" value="Carboxypeptidase-like, regulatory domain"/>
    <property type="match status" value="1"/>
</dbReference>
<keyword evidence="2 7" id="KW-0813">Transport</keyword>
<reference evidence="10 11" key="1">
    <citation type="submission" date="2018-11" db="EMBL/GenBank/DDBJ databases">
        <title>Chitinophaga lutea sp.nov., isolate from arsenic contaminated soil.</title>
        <authorList>
            <person name="Zong Y."/>
        </authorList>
    </citation>
    <scope>NUCLEOTIDE SEQUENCE [LARGE SCALE GENOMIC DNA]</scope>
    <source>
        <strain evidence="10 11">ZY74</strain>
    </source>
</reference>
<dbReference type="Gene3D" id="2.170.130.10">
    <property type="entry name" value="TonB-dependent receptor, plug domain"/>
    <property type="match status" value="1"/>
</dbReference>
<dbReference type="InterPro" id="IPR012910">
    <property type="entry name" value="Plug_dom"/>
</dbReference>
<dbReference type="EMBL" id="RPDH01000001">
    <property type="protein sequence ID" value="RPE13141.1"/>
    <property type="molecule type" value="Genomic_DNA"/>
</dbReference>
<evidence type="ECO:0000256" key="5">
    <source>
        <dbReference type="ARBA" id="ARBA00023136"/>
    </source>
</evidence>
<dbReference type="SUPFAM" id="SSF49464">
    <property type="entry name" value="Carboxypeptidase regulatory domain-like"/>
    <property type="match status" value="1"/>
</dbReference>
<feature type="compositionally biased region" description="Basic and acidic residues" evidence="8">
    <location>
        <begin position="910"/>
        <end position="923"/>
    </location>
</feature>
<dbReference type="InterPro" id="IPR039426">
    <property type="entry name" value="TonB-dep_rcpt-like"/>
</dbReference>
<evidence type="ECO:0000256" key="3">
    <source>
        <dbReference type="ARBA" id="ARBA00022452"/>
    </source>
</evidence>
<sequence>MFAPDWLSNLSKYINLTTFLMQHILQPPRKAALMLLLAFLFPCLHALAQRQLSGKVLTEDQQPVPGATIKVKGAATGTATDGKGGFSLSVPTGAVLQISSLGFVPQELTTDGRQEFTIILAQDKKALNEVVVTALGIKKEKKAVGYSVQEVKGAELVKAREPNAINSLSGKVSGLLIASSPNLFGNPVIRLRGVEPLIVVDGVPISSDSWNLSPDDIESYSVLKGPTASALYGSRGKNGAIQISTKRGTTGTRIEFNASNQLQTGYNAIPETQNDYGPGDYGAYAFVDGKGGGVNDVDYNQWGPKFNVKDPTTKSGWKELPQFDSPVDPSSGKSIPTPWLRRGPNNLKNFLRNGFLSTTNVAVSSRNEKTDIRFSASHTYQRGQVPNTHVNITNFNVTGGINFTDKLRLEANVNYNKQYTPNYPNVEYGPNSFIYYLTLWGGADFDVRDLKNYWQKGKEGIQQYNFEYFRYNNPWFVANEWLRGYYKDDVYGYASLNYKPLKNMNVMLRTHINTSNLFQNNKLPYSAGAYEASLKGKYREWYYYNFENNTDLLLTYDKDLGRHLELSVNAGANLRSLNYRNMYGETGDLLIPMWYNFENTSEPKRPSNFTATRQVGSVYGAVDLAFRQYLFLGLTGRMDKSSTLPLKNNAYFYPSVSLSAIISEMVDLPKAITFWKVRGSYARVGGDLEVYSNVANYTLGTRWNGMPSATYTDKIFNEDIKPAFSSSAEIGTDIRLLNNRLGIDAAWFRSLDGPLVFDNPVSESSGYNAKKLNGLKYERKGFEVTVSATPVKTQRFKWEVQANWSTYKPILKEIYGSQQKLGNIKIGERSDAYYTTDFQRSPDGQIIYGKNGVPPKDPLPKRVGYFTPDWFGGISNMFSYGNFRLSVMFDGRYGGKTLNYVNQKLWQGGRHPDAAPPEREKDAITGPDGKTIPHWIGEGVVITKGELKRDGDGNVISDTREFAKNTNKTTFQDWANNVMGAEISNIIDQTFMKLRDLSITYTIPARSLERTPFKSANVSLVGRNLLYFSKHKNIDLDQFVDGASALQTPSVKSFGLNVNIVF</sequence>
<evidence type="ECO:0000256" key="8">
    <source>
        <dbReference type="SAM" id="MobiDB-lite"/>
    </source>
</evidence>
<feature type="region of interest" description="Disordered" evidence="8">
    <location>
        <begin position="909"/>
        <end position="929"/>
    </location>
</feature>